<reference evidence="8 9" key="1">
    <citation type="journal article" date="2018" name="Sci. Rep.">
        <title>Comparative genomics provides insights into the lifestyle and reveals functional heterogeneity of dark septate endophytic fungi.</title>
        <authorList>
            <person name="Knapp D.G."/>
            <person name="Nemeth J.B."/>
            <person name="Barry K."/>
            <person name="Hainaut M."/>
            <person name="Henrissat B."/>
            <person name="Johnson J."/>
            <person name="Kuo A."/>
            <person name="Lim J.H.P."/>
            <person name="Lipzen A."/>
            <person name="Nolan M."/>
            <person name="Ohm R.A."/>
            <person name="Tamas L."/>
            <person name="Grigoriev I.V."/>
            <person name="Spatafora J.W."/>
            <person name="Nagy L.G."/>
            <person name="Kovacs G.M."/>
        </authorList>
    </citation>
    <scope>NUCLEOTIDE SEQUENCE [LARGE SCALE GENOMIC DNA]</scope>
    <source>
        <strain evidence="8 9">DSE2036</strain>
    </source>
</reference>
<accession>A0A2V1DJ71</accession>
<organism evidence="8 9">
    <name type="scientific">Periconia macrospinosa</name>
    <dbReference type="NCBI Taxonomy" id="97972"/>
    <lineage>
        <taxon>Eukaryota</taxon>
        <taxon>Fungi</taxon>
        <taxon>Dikarya</taxon>
        <taxon>Ascomycota</taxon>
        <taxon>Pezizomycotina</taxon>
        <taxon>Dothideomycetes</taxon>
        <taxon>Pleosporomycetidae</taxon>
        <taxon>Pleosporales</taxon>
        <taxon>Massarineae</taxon>
        <taxon>Periconiaceae</taxon>
        <taxon>Periconia</taxon>
    </lineage>
</organism>
<evidence type="ECO:0000313" key="9">
    <source>
        <dbReference type="Proteomes" id="UP000244855"/>
    </source>
</evidence>
<keyword evidence="7" id="KW-0812">Transmembrane</keyword>
<dbReference type="STRING" id="97972.A0A2V1DJ71"/>
<dbReference type="OrthoDB" id="3366823at2759"/>
<dbReference type="Proteomes" id="UP000244855">
    <property type="component" value="Unassembled WGS sequence"/>
</dbReference>
<dbReference type="CDD" id="cd11040">
    <property type="entry name" value="CYP7_CYP8-like"/>
    <property type="match status" value="1"/>
</dbReference>
<evidence type="ECO:0000256" key="6">
    <source>
        <dbReference type="RuleBase" id="RU000461"/>
    </source>
</evidence>
<dbReference type="InterPro" id="IPR036396">
    <property type="entry name" value="Cyt_P450_sf"/>
</dbReference>
<comment type="cofactor">
    <cofactor evidence="1 5">
        <name>heme</name>
        <dbReference type="ChEBI" id="CHEBI:30413"/>
    </cofactor>
</comment>
<dbReference type="AlphaFoldDB" id="A0A2V1DJ71"/>
<dbReference type="Gene3D" id="1.10.630.10">
    <property type="entry name" value="Cytochrome P450"/>
    <property type="match status" value="1"/>
</dbReference>
<dbReference type="PROSITE" id="PS00086">
    <property type="entry name" value="CYTOCHROME_P450"/>
    <property type="match status" value="1"/>
</dbReference>
<keyword evidence="6" id="KW-0560">Oxidoreductase</keyword>
<evidence type="ECO:0000256" key="4">
    <source>
        <dbReference type="ARBA" id="ARBA00023004"/>
    </source>
</evidence>
<dbReference type="GO" id="GO:0020037">
    <property type="term" value="F:heme binding"/>
    <property type="evidence" value="ECO:0007669"/>
    <property type="project" value="InterPro"/>
</dbReference>
<dbReference type="GO" id="GO:0004497">
    <property type="term" value="F:monooxygenase activity"/>
    <property type="evidence" value="ECO:0007669"/>
    <property type="project" value="UniProtKB-KW"/>
</dbReference>
<dbReference type="SUPFAM" id="SSF48264">
    <property type="entry name" value="Cytochrome P450"/>
    <property type="match status" value="1"/>
</dbReference>
<evidence type="ECO:0000256" key="7">
    <source>
        <dbReference type="SAM" id="Phobius"/>
    </source>
</evidence>
<evidence type="ECO:0000313" key="8">
    <source>
        <dbReference type="EMBL" id="PVH98227.1"/>
    </source>
</evidence>
<comment type="similarity">
    <text evidence="2 6">Belongs to the cytochrome P450 family.</text>
</comment>
<evidence type="ECO:0000256" key="1">
    <source>
        <dbReference type="ARBA" id="ARBA00001971"/>
    </source>
</evidence>
<proteinExistence type="inferred from homology"/>
<keyword evidence="7" id="KW-1133">Transmembrane helix</keyword>
<evidence type="ECO:0000256" key="3">
    <source>
        <dbReference type="ARBA" id="ARBA00022723"/>
    </source>
</evidence>
<evidence type="ECO:0000256" key="2">
    <source>
        <dbReference type="ARBA" id="ARBA00010617"/>
    </source>
</evidence>
<keyword evidence="3 5" id="KW-0479">Metal-binding</keyword>
<evidence type="ECO:0000256" key="5">
    <source>
        <dbReference type="PIRSR" id="PIRSR602403-1"/>
    </source>
</evidence>
<dbReference type="PANTHER" id="PTHR47582:SF1">
    <property type="entry name" value="P450, PUTATIVE (EUROFUNG)-RELATED"/>
    <property type="match status" value="1"/>
</dbReference>
<keyword evidence="5 6" id="KW-0349">Heme</keyword>
<dbReference type="PANTHER" id="PTHR47582">
    <property type="entry name" value="P450, PUTATIVE (EUROFUNG)-RELATED"/>
    <property type="match status" value="1"/>
</dbReference>
<dbReference type="InterPro" id="IPR053007">
    <property type="entry name" value="CYP450_monoxygenase_sec-met"/>
</dbReference>
<dbReference type="InterPro" id="IPR017972">
    <property type="entry name" value="Cyt_P450_CS"/>
</dbReference>
<dbReference type="PRINTS" id="PR00465">
    <property type="entry name" value="EP450IV"/>
</dbReference>
<dbReference type="EMBL" id="KZ805418">
    <property type="protein sequence ID" value="PVH98227.1"/>
    <property type="molecule type" value="Genomic_DNA"/>
</dbReference>
<keyword evidence="4 5" id="KW-0408">Iron</keyword>
<gene>
    <name evidence="8" type="ORF">DM02DRAFT_682718</name>
</gene>
<sequence>MDLFIALKISALLLIFGFGYLSIILYTTQGKDEPYMIPSKLPFLESTVELLRGKTAYLANLKKKYRVPIFTLRMPGQRVYVVSGTQLVQSIQSKANASTFVANLLDFGILFSGMSKDAKEVLKAGYSHGNQFTASVHKYLLFGPTLKAASSIAVEKLTAGMQNGFASHEPIGLLETIQHQLTLAMTGAVYGPANPFQDPEMESNWRIFVRGISHLVNSPVPWLTAPSAIRARARLTRGFQEYFQKGGHLQAFAMVPEMHNNNIALGVPADEMCKMEIATSLAMLSSGSISSFWLLHHILSNQTILNACRSELLALVTSTTSDTGVLVKSVDTSLIKAQCPTIMAMFYETFRYHSSVVSVKKVAHDTTLGSPSYALKKDALVMIPGNFVHLDTNIWGHTAEVFDHTRFLASADAQKKLGTTTAFRPFGAGATACPGRHFSTNVILTLVAIVLLRFDVEAADVDGEGKWILPPTKNADMWNAMPKPDHDVAVLIRPKQADKNVEYKFFWGNGADGEKIADLDA</sequence>
<dbReference type="InterPro" id="IPR001128">
    <property type="entry name" value="Cyt_P450"/>
</dbReference>
<dbReference type="GO" id="GO:0016705">
    <property type="term" value="F:oxidoreductase activity, acting on paired donors, with incorporation or reduction of molecular oxygen"/>
    <property type="evidence" value="ECO:0007669"/>
    <property type="project" value="InterPro"/>
</dbReference>
<dbReference type="Pfam" id="PF00067">
    <property type="entry name" value="p450"/>
    <property type="match status" value="1"/>
</dbReference>
<name>A0A2V1DJ71_9PLEO</name>
<protein>
    <submittedName>
        <fullName evidence="8">Cytochrome P450</fullName>
    </submittedName>
</protein>
<feature type="transmembrane region" description="Helical" evidence="7">
    <location>
        <begin position="6"/>
        <end position="26"/>
    </location>
</feature>
<keyword evidence="6" id="KW-0503">Monooxygenase</keyword>
<keyword evidence="9" id="KW-1185">Reference proteome</keyword>
<dbReference type="GO" id="GO:0005506">
    <property type="term" value="F:iron ion binding"/>
    <property type="evidence" value="ECO:0007669"/>
    <property type="project" value="InterPro"/>
</dbReference>
<keyword evidence="7" id="KW-0472">Membrane</keyword>
<dbReference type="InterPro" id="IPR002403">
    <property type="entry name" value="Cyt_P450_E_grp-IV"/>
</dbReference>
<feature type="binding site" description="axial binding residue" evidence="5">
    <location>
        <position position="433"/>
    </location>
    <ligand>
        <name>heme</name>
        <dbReference type="ChEBI" id="CHEBI:30413"/>
    </ligand>
    <ligandPart>
        <name>Fe</name>
        <dbReference type="ChEBI" id="CHEBI:18248"/>
    </ligandPart>
</feature>